<dbReference type="InterPro" id="IPR009000">
    <property type="entry name" value="Transl_B-barrel_sf"/>
</dbReference>
<evidence type="ECO:0000256" key="2">
    <source>
        <dbReference type="ARBA" id="ARBA00004229"/>
    </source>
</evidence>
<dbReference type="InterPro" id="IPR018163">
    <property type="entry name" value="Thr/Ala-tRNA-synth_IIc_edit"/>
</dbReference>
<dbReference type="InterPro" id="IPR012947">
    <property type="entry name" value="tRNA_SAD"/>
</dbReference>
<dbReference type="GO" id="GO:0003676">
    <property type="term" value="F:nucleic acid binding"/>
    <property type="evidence" value="ECO:0007669"/>
    <property type="project" value="InterPro"/>
</dbReference>
<dbReference type="PANTHER" id="PTHR43462">
    <property type="entry name" value="ALANYL-TRNA EDITING PROTEIN"/>
    <property type="match status" value="1"/>
</dbReference>
<evidence type="ECO:0000256" key="3">
    <source>
        <dbReference type="ARBA" id="ARBA00004496"/>
    </source>
</evidence>
<dbReference type="SUPFAM" id="SSF55186">
    <property type="entry name" value="ThrRS/AlaRS common domain"/>
    <property type="match status" value="1"/>
</dbReference>
<dbReference type="GO" id="GO:0005524">
    <property type="term" value="F:ATP binding"/>
    <property type="evidence" value="ECO:0007669"/>
    <property type="project" value="InterPro"/>
</dbReference>
<evidence type="ECO:0000256" key="4">
    <source>
        <dbReference type="ARBA" id="ARBA00008429"/>
    </source>
</evidence>
<keyword evidence="7" id="KW-1185">Reference proteome</keyword>
<comment type="caution">
    <text evidence="6">The sequence shown here is derived from an EMBL/GenBank/DDBJ whole genome shotgun (WGS) entry which is preliminary data.</text>
</comment>
<dbReference type="OrthoDB" id="288942at2759"/>
<dbReference type="SMART" id="SM00863">
    <property type="entry name" value="tRNA_SAD"/>
    <property type="match status" value="1"/>
</dbReference>
<dbReference type="Pfam" id="PF07973">
    <property type="entry name" value="tRNA_SAD"/>
    <property type="match status" value="1"/>
</dbReference>
<accession>A0A4D9CZR6</accession>
<reference evidence="6 7" key="1">
    <citation type="submission" date="2019-01" db="EMBL/GenBank/DDBJ databases">
        <title>Nuclear Genome Assembly of the Microalgal Biofuel strain Nannochloropsis salina CCMP1776.</title>
        <authorList>
            <person name="Hovde B."/>
        </authorList>
    </citation>
    <scope>NUCLEOTIDE SEQUENCE [LARGE SCALE GENOMIC DNA]</scope>
    <source>
        <strain evidence="6 7">CCMP1776</strain>
    </source>
</reference>
<evidence type="ECO:0000259" key="5">
    <source>
        <dbReference type="PROSITE" id="PS50860"/>
    </source>
</evidence>
<dbReference type="InterPro" id="IPR051335">
    <property type="entry name" value="Alanyl-tRNA_Editing_Enzymes"/>
</dbReference>
<evidence type="ECO:0000313" key="7">
    <source>
        <dbReference type="Proteomes" id="UP000355283"/>
    </source>
</evidence>
<feature type="domain" description="Alanyl-transfer RNA synthetases family profile" evidence="5">
    <location>
        <begin position="1"/>
        <end position="259"/>
    </location>
</feature>
<dbReference type="GO" id="GO:0006419">
    <property type="term" value="P:alanyl-tRNA aminoacylation"/>
    <property type="evidence" value="ECO:0007669"/>
    <property type="project" value="InterPro"/>
</dbReference>
<dbReference type="SUPFAM" id="SSF50447">
    <property type="entry name" value="Translation proteins"/>
    <property type="match status" value="1"/>
</dbReference>
<organism evidence="6 7">
    <name type="scientific">Nannochloropsis salina CCMP1776</name>
    <dbReference type="NCBI Taxonomy" id="1027361"/>
    <lineage>
        <taxon>Eukaryota</taxon>
        <taxon>Sar</taxon>
        <taxon>Stramenopiles</taxon>
        <taxon>Ochrophyta</taxon>
        <taxon>Eustigmatophyceae</taxon>
        <taxon>Eustigmatales</taxon>
        <taxon>Monodopsidaceae</taxon>
        <taxon>Microchloropsis</taxon>
        <taxon>Microchloropsis salina</taxon>
    </lineage>
</organism>
<evidence type="ECO:0000313" key="6">
    <source>
        <dbReference type="EMBL" id="TFJ84084.1"/>
    </source>
</evidence>
<comment type="subcellular location">
    <subcellularLocation>
        <location evidence="3">Cytoplasm</location>
    </subcellularLocation>
    <subcellularLocation>
        <location evidence="2">Plastid</location>
        <location evidence="2">Chloroplast</location>
    </subcellularLocation>
</comment>
<dbReference type="EMBL" id="SDOX01000020">
    <property type="protein sequence ID" value="TFJ84084.1"/>
    <property type="molecule type" value="Genomic_DNA"/>
</dbReference>
<dbReference type="Gene3D" id="3.30.980.10">
    <property type="entry name" value="Threonyl-trna Synthetase, Chain A, domain 2"/>
    <property type="match status" value="1"/>
</dbReference>
<comment type="similarity">
    <text evidence="4">Belongs to the class-II aminoacyl-tRNA synthetase family. Alax-L subfamily.</text>
</comment>
<sequence length="283" mass="30899">MPATSYPTTQRRYLNDTYLYDISSTILAVEPVPPDTSAGSNKMPYFGLVTAETVFHPQGGGQPSDVGRVVGENGVTFFVDNVRVGENAIIYHYGIFKHEMSENEDGARCVPFRAGEKVKLEIDAARRRLHARLHSAGHALDVAVLRLGLELRPTKGYHFEDHPSVEYQGKLPADKGSSERLIEALTLKIQELIEEDIATELYSTSKAEAASMLSGGVNDVAHFPEEAQVRLVSVGGNICPCGGTHVKSTKELGGVEITRIKTKKNVTKISYRISKGGKETQIS</sequence>
<comment type="cofactor">
    <cofactor evidence="1">
        <name>Zn(2+)</name>
        <dbReference type="ChEBI" id="CHEBI:29105"/>
    </cofactor>
</comment>
<evidence type="ECO:0000256" key="1">
    <source>
        <dbReference type="ARBA" id="ARBA00001947"/>
    </source>
</evidence>
<name>A0A4D9CZR6_9STRA</name>
<dbReference type="Proteomes" id="UP000355283">
    <property type="component" value="Unassembled WGS sequence"/>
</dbReference>
<protein>
    <recommendedName>
        <fullName evidence="5">Alanyl-transfer RNA synthetases family profile domain-containing protein</fullName>
    </recommendedName>
</protein>
<gene>
    <name evidence="6" type="ORF">NSK_004557</name>
</gene>
<dbReference type="GO" id="GO:0004813">
    <property type="term" value="F:alanine-tRNA ligase activity"/>
    <property type="evidence" value="ECO:0007669"/>
    <property type="project" value="InterPro"/>
</dbReference>
<dbReference type="GO" id="GO:0009507">
    <property type="term" value="C:chloroplast"/>
    <property type="evidence" value="ECO:0007669"/>
    <property type="project" value="UniProtKB-SubCell"/>
</dbReference>
<proteinExistence type="inferred from homology"/>
<dbReference type="PROSITE" id="PS50860">
    <property type="entry name" value="AA_TRNA_LIGASE_II_ALA"/>
    <property type="match status" value="1"/>
</dbReference>
<dbReference type="Gene3D" id="2.40.30.130">
    <property type="match status" value="1"/>
</dbReference>
<dbReference type="AlphaFoldDB" id="A0A4D9CZR6"/>
<dbReference type="PANTHER" id="PTHR43462:SF2">
    <property type="entry name" value="THREONYL AND ALANYL TRNA SYNTHETASE SECOND ADDITIONAL DOMAIN-CONTAINING PROTEIN"/>
    <property type="match status" value="1"/>
</dbReference>
<dbReference type="InterPro" id="IPR018165">
    <property type="entry name" value="Ala-tRNA-synth_IIc_core"/>
</dbReference>